<proteinExistence type="predicted"/>
<sequence>MALQRLHAALALEGFDRRAEEDASGAMSGTSTKPSGGPDAFPRGFAGGGASRAAATPPARGLSEPTHSRRAHAAQLALTRAALDAAEEIERLAAFLQDASHETASIMGEIGALQTSFSRISRLTEALGGEEPAEETQAPPTHADSLEVQ</sequence>
<feature type="compositionally biased region" description="Low complexity" evidence="1">
    <location>
        <begin position="51"/>
        <end position="61"/>
    </location>
</feature>
<evidence type="ECO:0000313" key="3">
    <source>
        <dbReference type="Proteomes" id="UP001515480"/>
    </source>
</evidence>
<accession>A0AB34JP83</accession>
<evidence type="ECO:0000313" key="2">
    <source>
        <dbReference type="EMBL" id="KAL1522853.1"/>
    </source>
</evidence>
<feature type="region of interest" description="Disordered" evidence="1">
    <location>
        <begin position="18"/>
        <end position="73"/>
    </location>
</feature>
<organism evidence="2 3">
    <name type="scientific">Prymnesium parvum</name>
    <name type="common">Toxic golden alga</name>
    <dbReference type="NCBI Taxonomy" id="97485"/>
    <lineage>
        <taxon>Eukaryota</taxon>
        <taxon>Haptista</taxon>
        <taxon>Haptophyta</taxon>
        <taxon>Prymnesiophyceae</taxon>
        <taxon>Prymnesiales</taxon>
        <taxon>Prymnesiaceae</taxon>
        <taxon>Prymnesium</taxon>
    </lineage>
</organism>
<reference evidence="2 3" key="1">
    <citation type="journal article" date="2024" name="Science">
        <title>Giant polyketide synthase enzymes in the biosynthesis of giant marine polyether toxins.</title>
        <authorList>
            <person name="Fallon T.R."/>
            <person name="Shende V.V."/>
            <person name="Wierzbicki I.H."/>
            <person name="Pendleton A.L."/>
            <person name="Watervoot N.F."/>
            <person name="Auber R.P."/>
            <person name="Gonzalez D.J."/>
            <person name="Wisecaver J.H."/>
            <person name="Moore B.S."/>
        </authorList>
    </citation>
    <scope>NUCLEOTIDE SEQUENCE [LARGE SCALE GENOMIC DNA]</scope>
    <source>
        <strain evidence="2 3">12B1</strain>
    </source>
</reference>
<gene>
    <name evidence="2" type="ORF">AB1Y20_017820</name>
</gene>
<comment type="caution">
    <text evidence="2">The sequence shown here is derived from an EMBL/GenBank/DDBJ whole genome shotgun (WGS) entry which is preliminary data.</text>
</comment>
<name>A0AB34JP83_PRYPA</name>
<protein>
    <submittedName>
        <fullName evidence="2">Uncharacterized protein</fullName>
    </submittedName>
</protein>
<keyword evidence="3" id="KW-1185">Reference proteome</keyword>
<dbReference type="EMBL" id="JBGBPQ010000006">
    <property type="protein sequence ID" value="KAL1522853.1"/>
    <property type="molecule type" value="Genomic_DNA"/>
</dbReference>
<dbReference type="AlphaFoldDB" id="A0AB34JP83"/>
<dbReference type="Proteomes" id="UP001515480">
    <property type="component" value="Unassembled WGS sequence"/>
</dbReference>
<feature type="region of interest" description="Disordered" evidence="1">
    <location>
        <begin position="125"/>
        <end position="149"/>
    </location>
</feature>
<evidence type="ECO:0000256" key="1">
    <source>
        <dbReference type="SAM" id="MobiDB-lite"/>
    </source>
</evidence>